<gene>
    <name evidence="22" type="primary">gb16045</name>
    <name evidence="22" type="ORF">PR202_gb16045</name>
</gene>
<evidence type="ECO:0000256" key="21">
    <source>
        <dbReference type="SAM" id="SignalP"/>
    </source>
</evidence>
<dbReference type="GO" id="GO:0005975">
    <property type="term" value="P:carbohydrate metabolic process"/>
    <property type="evidence" value="ECO:0007669"/>
    <property type="project" value="InterPro"/>
</dbReference>
<evidence type="ECO:0000256" key="15">
    <source>
        <dbReference type="ARBA" id="ARBA00057651"/>
    </source>
</evidence>
<comment type="similarity">
    <text evidence="2 19">Belongs to the glycosyl hydrolase 28 family.</text>
</comment>
<reference evidence="22" key="1">
    <citation type="journal article" date="2018" name="DNA Res.">
        <title>Multiple hybrid de novo genome assembly of finger millet, an orphan allotetraploid crop.</title>
        <authorList>
            <person name="Hatakeyama M."/>
            <person name="Aluri S."/>
            <person name="Balachadran M.T."/>
            <person name="Sivarajan S.R."/>
            <person name="Patrignani A."/>
            <person name="Gruter S."/>
            <person name="Poveda L."/>
            <person name="Shimizu-Inatsugi R."/>
            <person name="Baeten J."/>
            <person name="Francoijs K.J."/>
            <person name="Nataraja K.N."/>
            <person name="Reddy Y.A.N."/>
            <person name="Phadnis S."/>
            <person name="Ravikumar R.L."/>
            <person name="Schlapbach R."/>
            <person name="Sreeman S.M."/>
            <person name="Shimizu K.K."/>
        </authorList>
    </citation>
    <scope>NUCLEOTIDE SEQUENCE</scope>
</reference>
<feature type="active site" evidence="18">
    <location>
        <position position="237"/>
    </location>
</feature>
<evidence type="ECO:0000256" key="18">
    <source>
        <dbReference type="PROSITE-ProRule" id="PRU10052"/>
    </source>
</evidence>
<sequence length="666" mass="71197">MRFFALVAASVMLLAVAAAAAEYNVVDYGARPGGRADDSAEAFLAAWAAACNDSSSPVMRVPAGTFLVSQAYFKGPCRSAAGVVLAVDGVVVAPSAVDSSAWIMFHYAHGLKIRGGTLDGNGHAYWACKSKTTPGRRCPHGTTTLDISQSRGVSVRRLTLVNSKNAHMAIFDCTDVTLRGVKMLAPRDSPNTDGVHVQLSTDVRILSATIRTGDDCVSLGPGTSDVVIRNIKCGPGHGISIGSLGGEAGEAPVRNVTVEAAELTGTQNGLRIKTWGKPHPGLVESVTFAGVTMRGVQNPIVFDQSYCPGRGNVNCPGKSSGVKISDVKFTDIQGTSATPVAVRFDCSSTNPCTGIMLNNVNLTYNGKQAKSFCKNAHVRLLPRVAPRRATAYRPALPCQLESRPEIRLVGLRLPVLCLPVLRLPVLCSCYACPSRASPSARDRAGDPTAGPAPPSRSPHLLVYTHMLVIYFQDILGCGKFKKLGLQNEEALQKCFGDIISVGNDHWSPHMVHGAAAASPSNAPNVDGNDTQDIDIDLTQDKATCEEGDTNEVEQISPVNANGKRPPRPAPPKAKKQKSGTALTIQEAVTSMATSATSYASTKQGKYSIDEVMEHVIACGATYETNEHFIASELFVKKEQREMFMTFRNNEVRFSWLTRKYMAKYGN</sequence>
<evidence type="ECO:0000256" key="16">
    <source>
        <dbReference type="ARBA" id="ARBA00068298"/>
    </source>
</evidence>
<dbReference type="AlphaFoldDB" id="A0AAV5EX76"/>
<feature type="signal peptide" evidence="21">
    <location>
        <begin position="1"/>
        <end position="21"/>
    </location>
</feature>
<keyword evidence="10 19" id="KW-0326">Glycosidase</keyword>
<keyword evidence="11" id="KW-0961">Cell wall biogenesis/degradation</keyword>
<dbReference type="EC" id="3.2.1.67" evidence="12"/>
<keyword evidence="3" id="KW-0134">Cell wall</keyword>
<dbReference type="InterPro" id="IPR000743">
    <property type="entry name" value="Glyco_hydro_28"/>
</dbReference>
<dbReference type="SUPFAM" id="SSF51126">
    <property type="entry name" value="Pectin lyase-like"/>
    <property type="match status" value="1"/>
</dbReference>
<dbReference type="PROSITE" id="PS00502">
    <property type="entry name" value="POLYGALACTURONASE"/>
    <property type="match status" value="1"/>
</dbReference>
<proteinExistence type="inferred from homology"/>
<dbReference type="GO" id="GO:0071555">
    <property type="term" value="P:cell wall organization"/>
    <property type="evidence" value="ECO:0007669"/>
    <property type="project" value="UniProtKB-KW"/>
</dbReference>
<evidence type="ECO:0000256" key="7">
    <source>
        <dbReference type="ARBA" id="ARBA00022801"/>
    </source>
</evidence>
<keyword evidence="9" id="KW-0325">Glycoprotein</keyword>
<keyword evidence="4" id="KW-0964">Secreted</keyword>
<evidence type="ECO:0000256" key="5">
    <source>
        <dbReference type="ARBA" id="ARBA00022729"/>
    </source>
</evidence>
<feature type="chain" id="PRO_5043618772" description="Exopolygalacturonase" evidence="21">
    <location>
        <begin position="22"/>
        <end position="666"/>
    </location>
</feature>
<feature type="region of interest" description="Disordered" evidence="20">
    <location>
        <begin position="435"/>
        <end position="456"/>
    </location>
</feature>
<keyword evidence="23" id="KW-1185">Reference proteome</keyword>
<keyword evidence="6" id="KW-0677">Repeat</keyword>
<keyword evidence="5 21" id="KW-0732">Signal</keyword>
<dbReference type="SMART" id="SM00710">
    <property type="entry name" value="PbH1"/>
    <property type="match status" value="7"/>
</dbReference>
<evidence type="ECO:0000256" key="20">
    <source>
        <dbReference type="SAM" id="MobiDB-lite"/>
    </source>
</evidence>
<dbReference type="GO" id="GO:0004650">
    <property type="term" value="F:polygalacturonase activity"/>
    <property type="evidence" value="ECO:0007669"/>
    <property type="project" value="InterPro"/>
</dbReference>
<evidence type="ECO:0000256" key="11">
    <source>
        <dbReference type="ARBA" id="ARBA00023316"/>
    </source>
</evidence>
<protein>
    <recommendedName>
        <fullName evidence="16">Exopolygalacturonase</fullName>
        <ecNumber evidence="12">3.2.1.67</ecNumber>
    </recommendedName>
    <alternativeName>
        <fullName evidence="13">Galacturan 1,4-alpha-galacturonidase</fullName>
    </alternativeName>
    <alternativeName>
        <fullName evidence="17">Pectinase</fullName>
    </alternativeName>
</protein>
<comment type="catalytic activity">
    <reaction evidence="14">
        <text>[(1-&gt;4)-alpha-D-galacturonosyl](n) + H2O = alpha-D-galacturonate + [(1-&gt;4)-alpha-D-galacturonosyl](n-1)</text>
        <dbReference type="Rhea" id="RHEA:14117"/>
        <dbReference type="Rhea" id="RHEA-COMP:14570"/>
        <dbReference type="Rhea" id="RHEA-COMP:14572"/>
        <dbReference type="ChEBI" id="CHEBI:15377"/>
        <dbReference type="ChEBI" id="CHEBI:58658"/>
        <dbReference type="ChEBI" id="CHEBI:140523"/>
        <dbReference type="EC" id="3.2.1.67"/>
    </reaction>
</comment>
<dbReference type="Gene3D" id="2.160.20.10">
    <property type="entry name" value="Single-stranded right-handed beta-helix, Pectin lyase-like"/>
    <property type="match status" value="1"/>
</dbReference>
<evidence type="ECO:0000256" key="6">
    <source>
        <dbReference type="ARBA" id="ARBA00022737"/>
    </source>
</evidence>
<evidence type="ECO:0000256" key="13">
    <source>
        <dbReference type="ARBA" id="ARBA00043142"/>
    </source>
</evidence>
<evidence type="ECO:0000256" key="8">
    <source>
        <dbReference type="ARBA" id="ARBA00023157"/>
    </source>
</evidence>
<dbReference type="Pfam" id="PF00295">
    <property type="entry name" value="Glyco_hydro_28"/>
    <property type="match status" value="1"/>
</dbReference>
<accession>A0AAV5EX76</accession>
<reference evidence="22" key="2">
    <citation type="submission" date="2021-12" db="EMBL/GenBank/DDBJ databases">
        <title>Resequencing data analysis of finger millet.</title>
        <authorList>
            <person name="Hatakeyama M."/>
            <person name="Aluri S."/>
            <person name="Balachadran M.T."/>
            <person name="Sivarajan S.R."/>
            <person name="Poveda L."/>
            <person name="Shimizu-Inatsugi R."/>
            <person name="Schlapbach R."/>
            <person name="Sreeman S.M."/>
            <person name="Shimizu K.K."/>
        </authorList>
    </citation>
    <scope>NUCLEOTIDE SEQUENCE</scope>
</reference>
<comment type="caution">
    <text evidence="22">The sequence shown here is derived from an EMBL/GenBank/DDBJ whole genome shotgun (WGS) entry which is preliminary data.</text>
</comment>
<evidence type="ECO:0000256" key="4">
    <source>
        <dbReference type="ARBA" id="ARBA00022525"/>
    </source>
</evidence>
<keyword evidence="8" id="KW-1015">Disulfide bond</keyword>
<comment type="subcellular location">
    <subcellularLocation>
        <location evidence="1">Secreted</location>
        <location evidence="1">Cell wall</location>
    </subcellularLocation>
</comment>
<evidence type="ECO:0000256" key="1">
    <source>
        <dbReference type="ARBA" id="ARBA00004191"/>
    </source>
</evidence>
<keyword evidence="7 19" id="KW-0378">Hydrolase</keyword>
<dbReference type="InterPro" id="IPR012334">
    <property type="entry name" value="Pectin_lyas_fold"/>
</dbReference>
<dbReference type="FunFam" id="2.160.20.10:FF:000004">
    <property type="entry name" value="Pectin lyase-like superfamily protein"/>
    <property type="match status" value="1"/>
</dbReference>
<dbReference type="PANTHER" id="PTHR31375">
    <property type="match status" value="1"/>
</dbReference>
<dbReference type="GO" id="GO:0047911">
    <property type="term" value="F:galacturan 1,4-alpha-galacturonidase activity"/>
    <property type="evidence" value="ECO:0007669"/>
    <property type="project" value="UniProtKB-EC"/>
</dbReference>
<evidence type="ECO:0000256" key="3">
    <source>
        <dbReference type="ARBA" id="ARBA00022512"/>
    </source>
</evidence>
<evidence type="ECO:0000256" key="12">
    <source>
        <dbReference type="ARBA" id="ARBA00038933"/>
    </source>
</evidence>
<evidence type="ECO:0000313" key="22">
    <source>
        <dbReference type="EMBL" id="GJN27973.1"/>
    </source>
</evidence>
<evidence type="ECO:0000256" key="10">
    <source>
        <dbReference type="ARBA" id="ARBA00023295"/>
    </source>
</evidence>
<dbReference type="InterPro" id="IPR006626">
    <property type="entry name" value="PbH1"/>
</dbReference>
<evidence type="ECO:0000256" key="9">
    <source>
        <dbReference type="ARBA" id="ARBA00023180"/>
    </source>
</evidence>
<feature type="region of interest" description="Disordered" evidence="20">
    <location>
        <begin position="510"/>
        <end position="531"/>
    </location>
</feature>
<dbReference type="Proteomes" id="UP001054889">
    <property type="component" value="Unassembled WGS sequence"/>
</dbReference>
<evidence type="ECO:0000256" key="2">
    <source>
        <dbReference type="ARBA" id="ARBA00008834"/>
    </source>
</evidence>
<evidence type="ECO:0000313" key="23">
    <source>
        <dbReference type="Proteomes" id="UP001054889"/>
    </source>
</evidence>
<comment type="function">
    <text evidence="15">May function in depolymerizing pectin during pollen development, germination, and tube growth. Acts as an exo-polygalacturonase.</text>
</comment>
<organism evidence="22 23">
    <name type="scientific">Eleusine coracana subsp. coracana</name>
    <dbReference type="NCBI Taxonomy" id="191504"/>
    <lineage>
        <taxon>Eukaryota</taxon>
        <taxon>Viridiplantae</taxon>
        <taxon>Streptophyta</taxon>
        <taxon>Embryophyta</taxon>
        <taxon>Tracheophyta</taxon>
        <taxon>Spermatophyta</taxon>
        <taxon>Magnoliopsida</taxon>
        <taxon>Liliopsida</taxon>
        <taxon>Poales</taxon>
        <taxon>Poaceae</taxon>
        <taxon>PACMAD clade</taxon>
        <taxon>Chloridoideae</taxon>
        <taxon>Cynodonteae</taxon>
        <taxon>Eleusininae</taxon>
        <taxon>Eleusine</taxon>
    </lineage>
</organism>
<feature type="region of interest" description="Disordered" evidence="20">
    <location>
        <begin position="544"/>
        <end position="580"/>
    </location>
</feature>
<name>A0AAV5EX76_ELECO</name>
<evidence type="ECO:0000256" key="19">
    <source>
        <dbReference type="RuleBase" id="RU361169"/>
    </source>
</evidence>
<dbReference type="EMBL" id="BQKI01000080">
    <property type="protein sequence ID" value="GJN27973.1"/>
    <property type="molecule type" value="Genomic_DNA"/>
</dbReference>
<dbReference type="InterPro" id="IPR011050">
    <property type="entry name" value="Pectin_lyase_fold/virulence"/>
</dbReference>
<evidence type="ECO:0000256" key="17">
    <source>
        <dbReference type="ARBA" id="ARBA00083621"/>
    </source>
</evidence>
<feature type="compositionally biased region" description="Low complexity" evidence="20">
    <location>
        <begin position="514"/>
        <end position="524"/>
    </location>
</feature>
<evidence type="ECO:0000256" key="14">
    <source>
        <dbReference type="ARBA" id="ARBA00048766"/>
    </source>
</evidence>